<name>A0ABW5UVW9_9MICO</name>
<keyword evidence="2 5" id="KW-0238">DNA-binding</keyword>
<protein>
    <submittedName>
        <fullName evidence="5">LacI family DNA-binding transcriptional regulator</fullName>
    </submittedName>
</protein>
<proteinExistence type="predicted"/>
<dbReference type="Gene3D" id="3.40.50.2300">
    <property type="match status" value="2"/>
</dbReference>
<evidence type="ECO:0000256" key="3">
    <source>
        <dbReference type="ARBA" id="ARBA00023163"/>
    </source>
</evidence>
<evidence type="ECO:0000256" key="1">
    <source>
        <dbReference type="ARBA" id="ARBA00023015"/>
    </source>
</evidence>
<dbReference type="Pfam" id="PF00356">
    <property type="entry name" value="LacI"/>
    <property type="match status" value="1"/>
</dbReference>
<dbReference type="SUPFAM" id="SSF47413">
    <property type="entry name" value="lambda repressor-like DNA-binding domains"/>
    <property type="match status" value="1"/>
</dbReference>
<sequence length="334" mass="35273">MAVDRVTIPQLARELGVSVGTVSSALNGTGRVAPATRQLVLDHAAARGYRKNSAARSLKLGATQAIELHLPRNARHLSFYVDFAFGVVDAADAAGLDVLLTTADRPRSGGVLTADGAVFIDCEEHSERLRELVAAGVPVVAADGAPVPGPKPNLSIEIDYDDVMGQLLRSAVSSGARRPMLVAPDLSLASSWRDRITAAFTRWCDTLGVPAHVRRFPVNGPDTDIVALARTELERPDAPDAMIFAGQRLAAVCSSALQLGFSDSAVPWIASCAGDPLSEVAAPQISALDTQPHEFGRRSGAALATLISSPESPPPAFEVWPTRIVWAEHWALGD</sequence>
<evidence type="ECO:0000313" key="6">
    <source>
        <dbReference type="Proteomes" id="UP001597492"/>
    </source>
</evidence>
<reference evidence="6" key="1">
    <citation type="journal article" date="2019" name="Int. J. Syst. Evol. Microbiol.">
        <title>The Global Catalogue of Microorganisms (GCM) 10K type strain sequencing project: providing services to taxonomists for standard genome sequencing and annotation.</title>
        <authorList>
            <consortium name="The Broad Institute Genomics Platform"/>
            <consortium name="The Broad Institute Genome Sequencing Center for Infectious Disease"/>
            <person name="Wu L."/>
            <person name="Ma J."/>
        </authorList>
    </citation>
    <scope>NUCLEOTIDE SEQUENCE [LARGE SCALE GENOMIC DNA]</scope>
    <source>
        <strain evidence="6">TISTR 1514</strain>
    </source>
</reference>
<comment type="caution">
    <text evidence="5">The sequence shown here is derived from an EMBL/GenBank/DDBJ whole genome shotgun (WGS) entry which is preliminary data.</text>
</comment>
<dbReference type="SMART" id="SM00354">
    <property type="entry name" value="HTH_LACI"/>
    <property type="match status" value="1"/>
</dbReference>
<dbReference type="Pfam" id="PF13377">
    <property type="entry name" value="Peripla_BP_3"/>
    <property type="match status" value="1"/>
</dbReference>
<dbReference type="InterPro" id="IPR046335">
    <property type="entry name" value="LacI/GalR-like_sensor"/>
</dbReference>
<evidence type="ECO:0000259" key="4">
    <source>
        <dbReference type="PROSITE" id="PS50932"/>
    </source>
</evidence>
<dbReference type="RefSeq" id="WP_019618181.1">
    <property type="nucleotide sequence ID" value="NZ_JBHUNE010000003.1"/>
</dbReference>
<evidence type="ECO:0000313" key="5">
    <source>
        <dbReference type="EMBL" id="MFD2757831.1"/>
    </source>
</evidence>
<dbReference type="EMBL" id="JBHUNE010000003">
    <property type="protein sequence ID" value="MFD2757831.1"/>
    <property type="molecule type" value="Genomic_DNA"/>
</dbReference>
<keyword evidence="3" id="KW-0804">Transcription</keyword>
<dbReference type="GO" id="GO:0003677">
    <property type="term" value="F:DNA binding"/>
    <property type="evidence" value="ECO:0007669"/>
    <property type="project" value="UniProtKB-KW"/>
</dbReference>
<dbReference type="Proteomes" id="UP001597492">
    <property type="component" value="Unassembled WGS sequence"/>
</dbReference>
<dbReference type="Gene3D" id="1.10.260.40">
    <property type="entry name" value="lambda repressor-like DNA-binding domains"/>
    <property type="match status" value="1"/>
</dbReference>
<dbReference type="InterPro" id="IPR000843">
    <property type="entry name" value="HTH_LacI"/>
</dbReference>
<dbReference type="PROSITE" id="PS50932">
    <property type="entry name" value="HTH_LACI_2"/>
    <property type="match status" value="1"/>
</dbReference>
<evidence type="ECO:0000256" key="2">
    <source>
        <dbReference type="ARBA" id="ARBA00023125"/>
    </source>
</evidence>
<keyword evidence="6" id="KW-1185">Reference proteome</keyword>
<keyword evidence="1" id="KW-0805">Transcription regulation</keyword>
<dbReference type="CDD" id="cd01392">
    <property type="entry name" value="HTH_LacI"/>
    <property type="match status" value="1"/>
</dbReference>
<dbReference type="InterPro" id="IPR028082">
    <property type="entry name" value="Peripla_BP_I"/>
</dbReference>
<organism evidence="5 6">
    <name type="scientific">Gulosibacter faecalis</name>
    <dbReference type="NCBI Taxonomy" id="272240"/>
    <lineage>
        <taxon>Bacteria</taxon>
        <taxon>Bacillati</taxon>
        <taxon>Actinomycetota</taxon>
        <taxon>Actinomycetes</taxon>
        <taxon>Micrococcales</taxon>
        <taxon>Microbacteriaceae</taxon>
        <taxon>Gulosibacter</taxon>
    </lineage>
</organism>
<accession>A0ABW5UVW9</accession>
<dbReference type="InterPro" id="IPR010982">
    <property type="entry name" value="Lambda_DNA-bd_dom_sf"/>
</dbReference>
<dbReference type="PANTHER" id="PTHR30146:SF109">
    <property type="entry name" value="HTH-TYPE TRANSCRIPTIONAL REGULATOR GALS"/>
    <property type="match status" value="1"/>
</dbReference>
<dbReference type="PANTHER" id="PTHR30146">
    <property type="entry name" value="LACI-RELATED TRANSCRIPTIONAL REPRESSOR"/>
    <property type="match status" value="1"/>
</dbReference>
<dbReference type="SUPFAM" id="SSF53822">
    <property type="entry name" value="Periplasmic binding protein-like I"/>
    <property type="match status" value="1"/>
</dbReference>
<gene>
    <name evidence="5" type="ORF">ACFSW7_05510</name>
</gene>
<feature type="domain" description="HTH lacI-type" evidence="4">
    <location>
        <begin position="6"/>
        <end position="60"/>
    </location>
</feature>